<keyword evidence="3" id="KW-1185">Reference proteome</keyword>
<evidence type="ECO:0000256" key="1">
    <source>
        <dbReference type="SAM" id="Phobius"/>
    </source>
</evidence>
<protein>
    <submittedName>
        <fullName evidence="2">Uncharacterized protein</fullName>
    </submittedName>
</protein>
<name>A0AAW2GUM6_9HYME</name>
<dbReference type="Proteomes" id="UP001430953">
    <property type="component" value="Unassembled WGS sequence"/>
</dbReference>
<organism evidence="2 3">
    <name type="scientific">Cardiocondyla obscurior</name>
    <dbReference type="NCBI Taxonomy" id="286306"/>
    <lineage>
        <taxon>Eukaryota</taxon>
        <taxon>Metazoa</taxon>
        <taxon>Ecdysozoa</taxon>
        <taxon>Arthropoda</taxon>
        <taxon>Hexapoda</taxon>
        <taxon>Insecta</taxon>
        <taxon>Pterygota</taxon>
        <taxon>Neoptera</taxon>
        <taxon>Endopterygota</taxon>
        <taxon>Hymenoptera</taxon>
        <taxon>Apocrita</taxon>
        <taxon>Aculeata</taxon>
        <taxon>Formicoidea</taxon>
        <taxon>Formicidae</taxon>
        <taxon>Myrmicinae</taxon>
        <taxon>Cardiocondyla</taxon>
    </lineage>
</organism>
<gene>
    <name evidence="2" type="ORF">PUN28_002536</name>
</gene>
<keyword evidence="1" id="KW-1133">Transmembrane helix</keyword>
<comment type="caution">
    <text evidence="2">The sequence shown here is derived from an EMBL/GenBank/DDBJ whole genome shotgun (WGS) entry which is preliminary data.</text>
</comment>
<feature type="transmembrane region" description="Helical" evidence="1">
    <location>
        <begin position="6"/>
        <end position="30"/>
    </location>
</feature>
<reference evidence="2 3" key="1">
    <citation type="submission" date="2023-03" db="EMBL/GenBank/DDBJ databases">
        <title>High recombination rates correlate with genetic variation in Cardiocondyla obscurior ants.</title>
        <authorList>
            <person name="Errbii M."/>
        </authorList>
    </citation>
    <scope>NUCLEOTIDE SEQUENCE [LARGE SCALE GENOMIC DNA]</scope>
    <source>
        <strain evidence="2">Alpha-2009</strain>
        <tissue evidence="2">Whole body</tissue>
    </source>
</reference>
<accession>A0AAW2GUM6</accession>
<sequence length="55" mass="6334">MILNFYYFPPFISSLSRGVLFSYHFIFTLARKAPTCASRFSLLLSVAARRARCKP</sequence>
<dbReference type="AlphaFoldDB" id="A0AAW2GUM6"/>
<dbReference type="EMBL" id="JADYXP020000002">
    <property type="protein sequence ID" value="KAL0131006.1"/>
    <property type="molecule type" value="Genomic_DNA"/>
</dbReference>
<proteinExistence type="predicted"/>
<evidence type="ECO:0000313" key="2">
    <source>
        <dbReference type="EMBL" id="KAL0131006.1"/>
    </source>
</evidence>
<evidence type="ECO:0000313" key="3">
    <source>
        <dbReference type="Proteomes" id="UP001430953"/>
    </source>
</evidence>
<keyword evidence="1" id="KW-0472">Membrane</keyword>
<keyword evidence="1" id="KW-0812">Transmembrane</keyword>